<evidence type="ECO:0000313" key="2">
    <source>
        <dbReference type="Proteomes" id="UP001054837"/>
    </source>
</evidence>
<dbReference type="AlphaFoldDB" id="A0AAV4VGP0"/>
<reference evidence="1 2" key="1">
    <citation type="submission" date="2021-06" db="EMBL/GenBank/DDBJ databases">
        <title>Caerostris darwini draft genome.</title>
        <authorList>
            <person name="Kono N."/>
            <person name="Arakawa K."/>
        </authorList>
    </citation>
    <scope>NUCLEOTIDE SEQUENCE [LARGE SCALE GENOMIC DNA]</scope>
</reference>
<comment type="caution">
    <text evidence="1">The sequence shown here is derived from an EMBL/GenBank/DDBJ whole genome shotgun (WGS) entry which is preliminary data.</text>
</comment>
<protein>
    <submittedName>
        <fullName evidence="1">Uncharacterized protein</fullName>
    </submittedName>
</protein>
<evidence type="ECO:0000313" key="1">
    <source>
        <dbReference type="EMBL" id="GIY69482.1"/>
    </source>
</evidence>
<proteinExistence type="predicted"/>
<organism evidence="1 2">
    <name type="scientific">Caerostris darwini</name>
    <dbReference type="NCBI Taxonomy" id="1538125"/>
    <lineage>
        <taxon>Eukaryota</taxon>
        <taxon>Metazoa</taxon>
        <taxon>Ecdysozoa</taxon>
        <taxon>Arthropoda</taxon>
        <taxon>Chelicerata</taxon>
        <taxon>Arachnida</taxon>
        <taxon>Araneae</taxon>
        <taxon>Araneomorphae</taxon>
        <taxon>Entelegynae</taxon>
        <taxon>Araneoidea</taxon>
        <taxon>Araneidae</taxon>
        <taxon>Caerostris</taxon>
    </lineage>
</organism>
<dbReference type="Proteomes" id="UP001054837">
    <property type="component" value="Unassembled WGS sequence"/>
</dbReference>
<dbReference type="EMBL" id="BPLQ01013040">
    <property type="protein sequence ID" value="GIY69482.1"/>
    <property type="molecule type" value="Genomic_DNA"/>
</dbReference>
<sequence>MQFQECDAVKLVTDSQGHDELGQMTNFNGYCILREGGMSSGYRTASDYDTPRLLRCLHNAEYGDITVISNGRLRSKVEIRFMGESAFDA</sequence>
<gene>
    <name evidence="1" type="ORF">CDAR_207511</name>
</gene>
<accession>A0AAV4VGP0</accession>
<keyword evidence="2" id="KW-1185">Reference proteome</keyword>
<name>A0AAV4VGP0_9ARAC</name>